<dbReference type="EMBL" id="BDRX01000009">
    <property type="protein sequence ID" value="GBF89226.1"/>
    <property type="molecule type" value="Genomic_DNA"/>
</dbReference>
<evidence type="ECO:0000259" key="8">
    <source>
        <dbReference type="Pfam" id="PF05116"/>
    </source>
</evidence>
<accession>A0A2V0NNT0</accession>
<evidence type="ECO:0000256" key="3">
    <source>
        <dbReference type="ARBA" id="ARBA00007211"/>
    </source>
</evidence>
<evidence type="ECO:0000256" key="4">
    <source>
        <dbReference type="ARBA" id="ARBA00013112"/>
    </source>
</evidence>
<keyword evidence="10" id="KW-1185">Reference proteome</keyword>
<dbReference type="InterPro" id="IPR023214">
    <property type="entry name" value="HAD_sf"/>
</dbReference>
<dbReference type="SFLD" id="SFLDG01141">
    <property type="entry name" value="C2.B.1:_Sucrose_Phosphatase_Li"/>
    <property type="match status" value="1"/>
</dbReference>
<evidence type="ECO:0000256" key="6">
    <source>
        <dbReference type="ARBA" id="ARBA00048036"/>
    </source>
</evidence>
<dbReference type="EC" id="3.1.3.24" evidence="4"/>
<feature type="compositionally biased region" description="Gly residues" evidence="7">
    <location>
        <begin position="270"/>
        <end position="279"/>
    </location>
</feature>
<dbReference type="PANTHER" id="PTHR46521">
    <property type="entry name" value="SUCROSE-PHOSPHATASE 2-RELATED"/>
    <property type="match status" value="1"/>
</dbReference>
<dbReference type="NCBIfam" id="TIGR01482">
    <property type="entry name" value="SPP-subfamily"/>
    <property type="match status" value="1"/>
</dbReference>
<dbReference type="GO" id="GO:0005986">
    <property type="term" value="P:sucrose biosynthetic process"/>
    <property type="evidence" value="ECO:0007669"/>
    <property type="project" value="UniProtKB-UniPathway"/>
</dbReference>
<feature type="region of interest" description="Disordered" evidence="7">
    <location>
        <begin position="252"/>
        <end position="283"/>
    </location>
</feature>
<dbReference type="SUPFAM" id="SSF56784">
    <property type="entry name" value="HAD-like"/>
    <property type="match status" value="1"/>
</dbReference>
<evidence type="ECO:0000256" key="2">
    <source>
        <dbReference type="ARBA" id="ARBA00005070"/>
    </source>
</evidence>
<evidence type="ECO:0000256" key="7">
    <source>
        <dbReference type="SAM" id="MobiDB-lite"/>
    </source>
</evidence>
<dbReference type="FunCoup" id="A0A2V0NNT0">
    <property type="interactions" value="260"/>
</dbReference>
<dbReference type="Proteomes" id="UP000247498">
    <property type="component" value="Unassembled WGS sequence"/>
</dbReference>
<dbReference type="InterPro" id="IPR036412">
    <property type="entry name" value="HAD-like_sf"/>
</dbReference>
<evidence type="ECO:0000313" key="9">
    <source>
        <dbReference type="EMBL" id="GBF89226.1"/>
    </source>
</evidence>
<sequence>MASDVSAVLRARPPPRFVLVSDLDHTMVQNEDPAHARLLAFNALWASSFAPDPLLVFSTGRSPALFAQLWDEAPLLAPDVLICSVGTELFYRTPSGAYEPDGSWEAVLDAGWDRDAAAAVAARLPQLKPQVSSEQRRHKLSYHLSATGREAASLLEGLRADLAAAGVGAKVVYSGGVDVDILAAGAGKGRALEFLLGQLRQLGRWPEGGVQVNGDSGNDAELFLVPGVRGCVVANAHAELLQFYEAHKGAGGGGGGAGGNRPEAAAAAGSPGGGGGGEPGPRMLLASQPCAGGIVEALHAFGSVAEAEAAAAAAAEGAEGEGEVGAPGAAAAAAAARRAVVRHIAPALAAGGDAAAALSASAAPRAEWIAADGRRVALRAGGKRAAGRHAPEGRGGGGGGAVAWVDALSIAPAGAPGLALARFEAWSFGGGGGEGEGGRRAGDGARAVCALLRVGGGGGGGGFELLSVQETPIAAAHTSAAAILALSRGGGGGVDGVDGEGGGV</sequence>
<dbReference type="SFLD" id="SFLDS00003">
    <property type="entry name" value="Haloacid_Dehalogenase"/>
    <property type="match status" value="1"/>
</dbReference>
<feature type="compositionally biased region" description="Low complexity" evidence="7">
    <location>
        <begin position="260"/>
        <end position="269"/>
    </location>
</feature>
<organism evidence="9 10">
    <name type="scientific">Raphidocelis subcapitata</name>
    <dbReference type="NCBI Taxonomy" id="307507"/>
    <lineage>
        <taxon>Eukaryota</taxon>
        <taxon>Viridiplantae</taxon>
        <taxon>Chlorophyta</taxon>
        <taxon>core chlorophytes</taxon>
        <taxon>Chlorophyceae</taxon>
        <taxon>CS clade</taxon>
        <taxon>Sphaeropleales</taxon>
        <taxon>Selenastraceae</taxon>
        <taxon>Raphidocelis</taxon>
    </lineage>
</organism>
<name>A0A2V0NNT0_9CHLO</name>
<evidence type="ECO:0000256" key="1">
    <source>
        <dbReference type="ARBA" id="ARBA00001946"/>
    </source>
</evidence>
<comment type="catalytic activity">
    <reaction evidence="6">
        <text>sucrose 6(F)-phosphate + H2O = sucrose + phosphate</text>
        <dbReference type="Rhea" id="RHEA:19289"/>
        <dbReference type="ChEBI" id="CHEBI:15377"/>
        <dbReference type="ChEBI" id="CHEBI:17992"/>
        <dbReference type="ChEBI" id="CHEBI:43474"/>
        <dbReference type="ChEBI" id="CHEBI:57723"/>
        <dbReference type="EC" id="3.1.3.24"/>
    </reaction>
</comment>
<dbReference type="InParanoid" id="A0A2V0NNT0"/>
<dbReference type="SFLD" id="SFLDG01140">
    <property type="entry name" value="C2.B:_Phosphomannomutase_and_P"/>
    <property type="match status" value="1"/>
</dbReference>
<evidence type="ECO:0000256" key="5">
    <source>
        <dbReference type="ARBA" id="ARBA00022801"/>
    </source>
</evidence>
<comment type="similarity">
    <text evidence="3">Belongs to the sucrose phosphatase family.</text>
</comment>
<dbReference type="OrthoDB" id="531008at2759"/>
<dbReference type="GO" id="GO:0000287">
    <property type="term" value="F:magnesium ion binding"/>
    <property type="evidence" value="ECO:0007669"/>
    <property type="project" value="InterPro"/>
</dbReference>
<protein>
    <recommendedName>
        <fullName evidence="4">sucrose-phosphate phosphatase</fullName>
        <ecNumber evidence="4">3.1.3.24</ecNumber>
    </recommendedName>
</protein>
<dbReference type="GO" id="GO:0050307">
    <property type="term" value="F:sucrose-phosphate phosphatase activity"/>
    <property type="evidence" value="ECO:0007669"/>
    <property type="project" value="UniProtKB-EC"/>
</dbReference>
<dbReference type="InterPro" id="IPR012847">
    <property type="entry name" value="Sucrose_phosphatase_pln/cyn"/>
</dbReference>
<evidence type="ECO:0000313" key="10">
    <source>
        <dbReference type="Proteomes" id="UP000247498"/>
    </source>
</evidence>
<proteinExistence type="inferred from homology"/>
<comment type="pathway">
    <text evidence="2">Glycan biosynthesis; sucrose biosynthesis; sucrose from D-fructose 6-phosphate and UDP-alpha-D-glucose: step 2/2.</text>
</comment>
<comment type="cofactor">
    <cofactor evidence="1">
        <name>Mg(2+)</name>
        <dbReference type="ChEBI" id="CHEBI:18420"/>
    </cofactor>
</comment>
<dbReference type="InterPro" id="IPR006380">
    <property type="entry name" value="SPP-like_dom"/>
</dbReference>
<dbReference type="STRING" id="307507.A0A2V0NNT0"/>
<dbReference type="InterPro" id="IPR051518">
    <property type="entry name" value="Sucrose_Phosphatase"/>
</dbReference>
<reference evidence="9 10" key="1">
    <citation type="journal article" date="2018" name="Sci. Rep.">
        <title>Raphidocelis subcapitata (=Pseudokirchneriella subcapitata) provides an insight into genome evolution and environmental adaptations in the Sphaeropleales.</title>
        <authorList>
            <person name="Suzuki S."/>
            <person name="Yamaguchi H."/>
            <person name="Nakajima N."/>
            <person name="Kawachi M."/>
        </authorList>
    </citation>
    <scope>NUCLEOTIDE SEQUENCE [LARGE SCALE GENOMIC DNA]</scope>
    <source>
        <strain evidence="9 10">NIES-35</strain>
    </source>
</reference>
<dbReference type="PANTHER" id="PTHR46521:SF4">
    <property type="entry name" value="SUCROSE-PHOSPHATASE 2-RELATED"/>
    <property type="match status" value="1"/>
</dbReference>
<dbReference type="NCBIfam" id="TIGR01485">
    <property type="entry name" value="SPP_plant-cyano"/>
    <property type="match status" value="1"/>
</dbReference>
<dbReference type="Gene3D" id="3.90.1070.10">
    <property type="match status" value="1"/>
</dbReference>
<comment type="caution">
    <text evidence="9">The sequence shown here is derived from an EMBL/GenBank/DDBJ whole genome shotgun (WGS) entry which is preliminary data.</text>
</comment>
<dbReference type="InterPro" id="IPR006379">
    <property type="entry name" value="HAD-SF_hydro_IIB"/>
</dbReference>
<dbReference type="AlphaFoldDB" id="A0A2V0NNT0"/>
<gene>
    <name evidence="9" type="ORF">Rsub_02103</name>
</gene>
<feature type="domain" description="Sucrose phosphatase-like" evidence="8">
    <location>
        <begin position="16"/>
        <end position="247"/>
    </location>
</feature>
<dbReference type="Pfam" id="PF05116">
    <property type="entry name" value="S6PP"/>
    <property type="match status" value="1"/>
</dbReference>
<keyword evidence="5" id="KW-0378">Hydrolase</keyword>
<dbReference type="Gene3D" id="3.40.50.1000">
    <property type="entry name" value="HAD superfamily/HAD-like"/>
    <property type="match status" value="1"/>
</dbReference>
<dbReference type="UniPathway" id="UPA00371">
    <property type="reaction ID" value="UER00546"/>
</dbReference>
<dbReference type="NCBIfam" id="TIGR01484">
    <property type="entry name" value="HAD-SF-IIB"/>
    <property type="match status" value="1"/>
</dbReference>